<reference evidence="1" key="1">
    <citation type="submission" date="2016-02" db="EMBL/GenBank/DDBJ databases">
        <title>WGS assembly of Manihot esculenta.</title>
        <authorList>
            <person name="Bredeson J.V."/>
            <person name="Prochnik S.E."/>
            <person name="Lyons J.B."/>
            <person name="Schmutz J."/>
            <person name="Grimwood J."/>
            <person name="Vrebalov J."/>
            <person name="Bart R.S."/>
            <person name="Amuge T."/>
            <person name="Ferguson M.E."/>
            <person name="Green R."/>
            <person name="Putnam N."/>
            <person name="Stites J."/>
            <person name="Rounsley S."/>
            <person name="Rokhsar D.S."/>
        </authorList>
    </citation>
    <scope>NUCLEOTIDE SEQUENCE [LARGE SCALE GENOMIC DNA]</scope>
    <source>
        <tissue evidence="1">Leaf</tissue>
    </source>
</reference>
<protein>
    <submittedName>
        <fullName evidence="1">Uncharacterized protein</fullName>
    </submittedName>
</protein>
<name>A0A2C9UFX4_MANES</name>
<dbReference type="EMBL" id="CM004401">
    <property type="protein sequence ID" value="OAY28947.1"/>
    <property type="molecule type" value="Genomic_DNA"/>
</dbReference>
<dbReference type="AlphaFoldDB" id="A0A2C9UFX4"/>
<sequence>MHMHVRVCVHNCIHKMLPISTLAKPQLQERCTQISSFTLK</sequence>
<proteinExistence type="predicted"/>
<organism evidence="1">
    <name type="scientific">Manihot esculenta</name>
    <name type="common">Cassava</name>
    <name type="synonym">Jatropha manihot</name>
    <dbReference type="NCBI Taxonomy" id="3983"/>
    <lineage>
        <taxon>Eukaryota</taxon>
        <taxon>Viridiplantae</taxon>
        <taxon>Streptophyta</taxon>
        <taxon>Embryophyta</taxon>
        <taxon>Tracheophyta</taxon>
        <taxon>Spermatophyta</taxon>
        <taxon>Magnoliopsida</taxon>
        <taxon>eudicotyledons</taxon>
        <taxon>Gunneridae</taxon>
        <taxon>Pentapetalae</taxon>
        <taxon>rosids</taxon>
        <taxon>fabids</taxon>
        <taxon>Malpighiales</taxon>
        <taxon>Euphorbiaceae</taxon>
        <taxon>Crotonoideae</taxon>
        <taxon>Manihoteae</taxon>
        <taxon>Manihot</taxon>
    </lineage>
</organism>
<evidence type="ECO:0000313" key="1">
    <source>
        <dbReference type="EMBL" id="OAY28947.1"/>
    </source>
</evidence>
<gene>
    <name evidence="1" type="ORF">MANES_15G106800</name>
</gene>
<accession>A0A2C9UFX4</accession>